<feature type="compositionally biased region" description="Basic and acidic residues" evidence="1">
    <location>
        <begin position="20"/>
        <end position="33"/>
    </location>
</feature>
<evidence type="ECO:0000256" key="1">
    <source>
        <dbReference type="SAM" id="MobiDB-lite"/>
    </source>
</evidence>
<evidence type="ECO:0000313" key="3">
    <source>
        <dbReference type="EMBL" id="KKN09699.1"/>
    </source>
</evidence>
<protein>
    <recommendedName>
        <fullName evidence="2">Terminase large subunit GpA endonuclease domain-containing protein</fullName>
    </recommendedName>
</protein>
<organism evidence="3">
    <name type="scientific">marine sediment metagenome</name>
    <dbReference type="NCBI Taxonomy" id="412755"/>
    <lineage>
        <taxon>unclassified sequences</taxon>
        <taxon>metagenomes</taxon>
        <taxon>ecological metagenomes</taxon>
    </lineage>
</organism>
<dbReference type="Pfam" id="PF20454">
    <property type="entry name" value="GpA_nuclease"/>
    <property type="match status" value="1"/>
</dbReference>
<dbReference type="AlphaFoldDB" id="A0A0F9MVA9"/>
<gene>
    <name evidence="3" type="ORF">LCGC14_1043970</name>
</gene>
<name>A0A0F9MVA9_9ZZZZ</name>
<dbReference type="InterPro" id="IPR046454">
    <property type="entry name" value="GpA_endonuclease"/>
</dbReference>
<comment type="caution">
    <text evidence="3">The sequence shown here is derived from an EMBL/GenBank/DDBJ whole genome shotgun (WGS) entry which is preliminary data.</text>
</comment>
<accession>A0A0F9MVA9</accession>
<evidence type="ECO:0000259" key="2">
    <source>
        <dbReference type="Pfam" id="PF20454"/>
    </source>
</evidence>
<dbReference type="GO" id="GO:0004519">
    <property type="term" value="F:endonuclease activity"/>
    <property type="evidence" value="ECO:0007669"/>
    <property type="project" value="InterPro"/>
</dbReference>
<feature type="region of interest" description="Disordered" evidence="1">
    <location>
        <begin position="1"/>
        <end position="33"/>
    </location>
</feature>
<sequence length="724" mass="81434">MSMFTTGGKRPRKPRQAPATDRDRDRIRKAAKRADAARIEIPRCADLDRRAEMEANDFRWLMYYRSDLFWYEFVGQQRDMIEAIREAIEHGGDQSIAASRGEGKTKIFENMLLKYTLSGRISAAILFAATAALATCSLDSIRDVCAGRGDVARDGALPGARLLADYPEVCVPVQSLQGVTSKAGKMRANGVRFNNGERFKDALIGFKWAGYELHFPDVPGCPSARAAIATRGLDSAVRGVNLNGHRPSVVCIDDPETEDSARSEEQALKLEDRIDKGIAGLGGQQRGVARVMLTTLQNRICASYRFTDPAQKPSWRPRRFRFLLKKSDRVDLWEEYVSKREEDFQRRDAKGNYIDPNARRSHKFYLKNRKAMDAGAIVSNPNRYDPETLPDGSQKEVSALQRYYNEVARIGSEAVACELDNDPPEEAGPIESGITAGRVESQISGYKRGVIPPACTVVTHSIDVGKFNCHWVVKAWRVDATAYVVDWGVQPVSDTIIGSEKGMDRAILRALFQRREILLIEPYRTADGKPVDIDLTLVDARFRGDTICHFCAEAGLAWKPAMGCGKSGGCTIPKFAPPTRRTIDRRPGDGWFEKRRPKAAGWMIYMDTDRWKGWEHDRWMTPPTDPGTCLLAGERWGGDRRLSAMIQQERQSRFSFAKHITNEVEREFEGVREWHTKSHTHHWFDASYMADVAANMCGISLLKASEQKPQIKGGWFKAQEGKRC</sequence>
<feature type="domain" description="Terminase large subunit GpA endonuclease" evidence="2">
    <location>
        <begin position="439"/>
        <end position="700"/>
    </location>
</feature>
<reference evidence="3" key="1">
    <citation type="journal article" date="2015" name="Nature">
        <title>Complex archaea that bridge the gap between prokaryotes and eukaryotes.</title>
        <authorList>
            <person name="Spang A."/>
            <person name="Saw J.H."/>
            <person name="Jorgensen S.L."/>
            <person name="Zaremba-Niedzwiedzka K."/>
            <person name="Martijn J."/>
            <person name="Lind A.E."/>
            <person name="van Eijk R."/>
            <person name="Schleper C."/>
            <person name="Guy L."/>
            <person name="Ettema T.J."/>
        </authorList>
    </citation>
    <scope>NUCLEOTIDE SEQUENCE</scope>
</reference>
<proteinExistence type="predicted"/>
<dbReference type="EMBL" id="LAZR01004316">
    <property type="protein sequence ID" value="KKN09699.1"/>
    <property type="molecule type" value="Genomic_DNA"/>
</dbReference>